<evidence type="ECO:0000313" key="2">
    <source>
        <dbReference type="Proteomes" id="UP000664545"/>
    </source>
</evidence>
<proteinExistence type="predicted"/>
<sequence>MNRRITLLTISIMILIFLVLLSGCDKQGKSELLDAENPVTITVWHYYNGEQQKAFDEMVSEFNETDGLEKGIVVGSHAYGGVDDLQDAVLNAVHKNVGAADVPNIFSAYADTAYAIDKLGYVVDISKYMTQDELSNYIDGYMEEGKFGKDGEIKIFPVAKATEVFALNKTDWDKFSAATGETDRALGTIEGITEVAEKYYKWTDSLTPNTKNDGKAFFGRDALANYFIIGYRQLGQELFTSKDGKTILNLDERIAKKLWDNYYIPYIKGYFTSNGRYRSDDVKTGEIIAYVGSTASVTYFPREVIVNDEVSYPIEVAFYPSPKFAGGEDYAVQQGAGMVITNGKEKETYASIEFLKWFTQKERNLHFAINAGYLPVTYEANDEAFAEQAIKGSGESEKLRKLTEVGMKTVNSNKLYTIKVFEKANDARKILEYSMSDKAKADRAKVLEKINNGISLDTAVKEYSDDRNFENWYFELKSELEECVDNE</sequence>
<comment type="caution">
    <text evidence="1">The sequence shown here is derived from an EMBL/GenBank/DDBJ whole genome shotgun (WGS) entry which is preliminary data.</text>
</comment>
<dbReference type="PANTHER" id="PTHR43649">
    <property type="entry name" value="ARABINOSE-BINDING PROTEIN-RELATED"/>
    <property type="match status" value="1"/>
</dbReference>
<dbReference type="PROSITE" id="PS51257">
    <property type="entry name" value="PROKAR_LIPOPROTEIN"/>
    <property type="match status" value="1"/>
</dbReference>
<dbReference type="InterPro" id="IPR050490">
    <property type="entry name" value="Bact_solute-bd_prot1"/>
</dbReference>
<protein>
    <submittedName>
        <fullName evidence="1">Extracellular solute-binding protein</fullName>
    </submittedName>
</protein>
<dbReference type="SUPFAM" id="SSF53850">
    <property type="entry name" value="Periplasmic binding protein-like II"/>
    <property type="match status" value="1"/>
</dbReference>
<accession>A0A939IIX3</accession>
<reference evidence="1" key="1">
    <citation type="submission" date="2021-02" db="EMBL/GenBank/DDBJ databases">
        <title>Abyssanaerobacter marinus gen.nov., sp., nov, anaerobic bacterium isolated from the Onnuri vent field of Indian Ocean and suggestion of Mogibacteriaceae fam. nov., and proposal of reclassification of ambiguous this family's genus member.</title>
        <authorList>
            <person name="Kim Y.J."/>
            <person name="Yang J.-A."/>
        </authorList>
    </citation>
    <scope>NUCLEOTIDE SEQUENCE</scope>
    <source>
        <strain evidence="1">DSM 2634</strain>
    </source>
</reference>
<dbReference type="Gene3D" id="3.40.190.10">
    <property type="entry name" value="Periplasmic binding protein-like II"/>
    <property type="match status" value="1"/>
</dbReference>
<dbReference type="Pfam" id="PF13416">
    <property type="entry name" value="SBP_bac_8"/>
    <property type="match status" value="1"/>
</dbReference>
<dbReference type="InterPro" id="IPR006059">
    <property type="entry name" value="SBP"/>
</dbReference>
<organism evidence="1 2">
    <name type="scientific">Clostridium aminobutyricum</name>
    <dbReference type="NCBI Taxonomy" id="33953"/>
    <lineage>
        <taxon>Bacteria</taxon>
        <taxon>Bacillati</taxon>
        <taxon>Bacillota</taxon>
        <taxon>Clostridia</taxon>
        <taxon>Eubacteriales</taxon>
        <taxon>Clostridiaceae</taxon>
        <taxon>Clostridium</taxon>
    </lineage>
</organism>
<name>A0A939IIX3_CLOAM</name>
<keyword evidence="2" id="KW-1185">Reference proteome</keyword>
<dbReference type="EMBL" id="JAFJZZ010000003">
    <property type="protein sequence ID" value="MBN7773516.1"/>
    <property type="molecule type" value="Genomic_DNA"/>
</dbReference>
<dbReference type="Proteomes" id="UP000664545">
    <property type="component" value="Unassembled WGS sequence"/>
</dbReference>
<dbReference type="AlphaFoldDB" id="A0A939IIX3"/>
<evidence type="ECO:0000313" key="1">
    <source>
        <dbReference type="EMBL" id="MBN7773516.1"/>
    </source>
</evidence>
<gene>
    <name evidence="1" type="ORF">JYB65_09085</name>
</gene>